<dbReference type="EMBL" id="QNVU01000068">
    <property type="protein sequence ID" value="REC40805.1"/>
    <property type="molecule type" value="Genomic_DNA"/>
</dbReference>
<protein>
    <submittedName>
        <fullName evidence="1">Uncharacterized protein</fullName>
    </submittedName>
</protein>
<reference evidence="1 2" key="1">
    <citation type="journal article" date="2004" name="Emerg. Infect. Dis.">
        <title>Amoebae-resisting bacteria isolated from human nasal swabs by amoebal coculture.</title>
        <authorList>
            <person name="Greub G."/>
            <person name="La Scola B."/>
            <person name="Raoult D."/>
        </authorList>
    </citation>
    <scope>NUCLEOTIDE SEQUENCE [LARGE SCALE GENOMIC DNA]</scope>
    <source>
        <strain evidence="1 2">CCUG 51329</strain>
    </source>
</reference>
<sequence length="83" mass="9587">MFFPTINNPEFRLKNEPPDFFCSIIPDVVFLCESRTWRAEEKNSFGYLKNFSRKEIFQTLPSPSGKTISSVHFVSVSPVLQVL</sequence>
<comment type="caution">
    <text evidence="1">The sequence shown here is derived from an EMBL/GenBank/DDBJ whole genome shotgun (WGS) entry which is preliminary data.</text>
</comment>
<proteinExistence type="predicted"/>
<keyword evidence="2" id="KW-1185">Reference proteome</keyword>
<gene>
    <name evidence="1" type="ORF">DRF68_19575</name>
</gene>
<evidence type="ECO:0000313" key="1">
    <source>
        <dbReference type="EMBL" id="REC40805.1"/>
    </source>
</evidence>
<dbReference type="AlphaFoldDB" id="A0A3D9AI21"/>
<organism evidence="1 2">
    <name type="scientific">Candidatus Chryseobacterium massiliense</name>
    <dbReference type="NCBI Taxonomy" id="204089"/>
    <lineage>
        <taxon>Bacteria</taxon>
        <taxon>Pseudomonadati</taxon>
        <taxon>Bacteroidota</taxon>
        <taxon>Flavobacteriia</taxon>
        <taxon>Flavobacteriales</taxon>
        <taxon>Weeksellaceae</taxon>
        <taxon>Chryseobacterium group</taxon>
        <taxon>Chryseobacterium</taxon>
    </lineage>
</organism>
<name>A0A3D9AI21_9FLAO</name>
<dbReference type="Proteomes" id="UP000256924">
    <property type="component" value="Unassembled WGS sequence"/>
</dbReference>
<evidence type="ECO:0000313" key="2">
    <source>
        <dbReference type="Proteomes" id="UP000256924"/>
    </source>
</evidence>
<accession>A0A3D9AI21</accession>